<dbReference type="PATRIC" id="fig|1073376.3.peg.2513"/>
<evidence type="ECO:0000313" key="4">
    <source>
        <dbReference type="Proteomes" id="UP000018683"/>
    </source>
</evidence>
<organism evidence="3 4">
    <name type="scientific">[Ruminococcus] lactaris CC59_002D</name>
    <dbReference type="NCBI Taxonomy" id="1073376"/>
    <lineage>
        <taxon>Bacteria</taxon>
        <taxon>Bacillati</taxon>
        <taxon>Bacillota</taxon>
        <taxon>Clostridia</taxon>
        <taxon>Lachnospirales</taxon>
        <taxon>Lachnospiraceae</taxon>
        <taxon>Mediterraneibacter</taxon>
    </lineage>
</organism>
<dbReference type="STRING" id="1073376.HMPREF1202_02451"/>
<evidence type="ECO:0008006" key="5">
    <source>
        <dbReference type="Google" id="ProtNLM"/>
    </source>
</evidence>
<evidence type="ECO:0000259" key="2">
    <source>
        <dbReference type="Pfam" id="PF11495"/>
    </source>
</evidence>
<dbReference type="InterPro" id="IPR036390">
    <property type="entry name" value="WH_DNA-bd_sf"/>
</dbReference>
<sequence length="264" mass="30270">MLYSVPVKNYYGEEQRMDESREIEYLMHFGLSRQEALIYRKLLEGGKKTGYEIARDTGISRSNAYASLAAMVEKGAAYLVEGDAKRYIPIVPQEFCGNRIRRLEKELEWLQQNLPSESVEEDGYITVEGKKNIADKIHHLLTGAEERVYFSCSKGCLEEFKEELLQLVRRGKKVVLITDEPFSMKEVIVYVTRKKEQQIGLIVDSHYVLSGEYGMGSMNTCVYSGQRNFVTVFKNALANEIELIKIRKGEKKDEQETICYKGTG</sequence>
<dbReference type="InterPro" id="IPR051797">
    <property type="entry name" value="TrmB-like"/>
</dbReference>
<dbReference type="EMBL" id="AZJE01000035">
    <property type="protein sequence ID" value="ETD16607.1"/>
    <property type="molecule type" value="Genomic_DNA"/>
</dbReference>
<dbReference type="InterPro" id="IPR021586">
    <property type="entry name" value="Tscrpt_reg_TrmB_C"/>
</dbReference>
<dbReference type="Pfam" id="PF11495">
    <property type="entry name" value="Regulator_TrmB"/>
    <property type="match status" value="1"/>
</dbReference>
<feature type="domain" description="Transcription regulator TrmB N-terminal" evidence="1">
    <location>
        <begin position="26"/>
        <end position="92"/>
    </location>
</feature>
<protein>
    <recommendedName>
        <fullName evidence="5">Transcription regulator TrmB N-terminal domain-containing protein</fullName>
    </recommendedName>
</protein>
<name>V8BPB0_9FIRM</name>
<dbReference type="Proteomes" id="UP000018683">
    <property type="component" value="Unassembled WGS sequence"/>
</dbReference>
<evidence type="ECO:0000259" key="1">
    <source>
        <dbReference type="Pfam" id="PF01978"/>
    </source>
</evidence>
<reference evidence="3 4" key="1">
    <citation type="submission" date="2013-10" db="EMBL/GenBank/DDBJ databases">
        <title>The Genome Sequence of Ruminococcus lactaris CC59_002D.</title>
        <authorList>
            <consortium name="The Broad Institute Genomics Platform"/>
            <person name="Earl A."/>
            <person name="Allen-Vercoe E."/>
            <person name="Daigneault M."/>
            <person name="Young S.K."/>
            <person name="Zeng Q."/>
            <person name="Gargeya S."/>
            <person name="Fitzgerald M."/>
            <person name="Abouelleil A."/>
            <person name="Alvarado L."/>
            <person name="Chapman S.B."/>
            <person name="Gainer-Dewar J."/>
            <person name="Goldberg J."/>
            <person name="Griggs A."/>
            <person name="Gujja S."/>
            <person name="Hansen M."/>
            <person name="Howarth C."/>
            <person name="Imamovic A."/>
            <person name="Ireland A."/>
            <person name="Larimer J."/>
            <person name="McCowan C."/>
            <person name="Murphy C."/>
            <person name="Pearson M."/>
            <person name="Poon T.W."/>
            <person name="Priest M."/>
            <person name="Roberts A."/>
            <person name="Saif S."/>
            <person name="Shea T."/>
            <person name="Sykes S."/>
            <person name="Wortman J."/>
            <person name="Nusbaum C."/>
            <person name="Birren B."/>
        </authorList>
    </citation>
    <scope>NUCLEOTIDE SEQUENCE [LARGE SCALE GENOMIC DNA]</scope>
    <source>
        <strain evidence="3 4">CC59_002D</strain>
    </source>
</reference>
<dbReference type="HOGENOM" id="CLU_072493_1_0_9"/>
<evidence type="ECO:0000313" key="3">
    <source>
        <dbReference type="EMBL" id="ETD16607.1"/>
    </source>
</evidence>
<gene>
    <name evidence="3" type="ORF">HMPREF1202_02451</name>
</gene>
<comment type="caution">
    <text evidence="3">The sequence shown here is derived from an EMBL/GenBank/DDBJ whole genome shotgun (WGS) entry which is preliminary data.</text>
</comment>
<dbReference type="Gene3D" id="1.10.10.10">
    <property type="entry name" value="Winged helix-like DNA-binding domain superfamily/Winged helix DNA-binding domain"/>
    <property type="match status" value="1"/>
</dbReference>
<dbReference type="AlphaFoldDB" id="V8BPB0"/>
<feature type="domain" description="Transcription regulator TrmB C-terminal" evidence="2">
    <location>
        <begin position="126"/>
        <end position="211"/>
    </location>
</feature>
<dbReference type="Pfam" id="PF01978">
    <property type="entry name" value="TrmB"/>
    <property type="match status" value="1"/>
</dbReference>
<dbReference type="PANTHER" id="PTHR34293:SF1">
    <property type="entry name" value="HTH-TYPE TRANSCRIPTIONAL REGULATOR TRMBL2"/>
    <property type="match status" value="1"/>
</dbReference>
<dbReference type="PANTHER" id="PTHR34293">
    <property type="entry name" value="HTH-TYPE TRANSCRIPTIONAL REGULATOR TRMBL2"/>
    <property type="match status" value="1"/>
</dbReference>
<proteinExistence type="predicted"/>
<accession>V8BPB0</accession>
<dbReference type="InterPro" id="IPR002831">
    <property type="entry name" value="Tscrpt_reg_TrmB_N"/>
</dbReference>
<dbReference type="InterPro" id="IPR036388">
    <property type="entry name" value="WH-like_DNA-bd_sf"/>
</dbReference>
<dbReference type="SUPFAM" id="SSF46785">
    <property type="entry name" value="Winged helix' DNA-binding domain"/>
    <property type="match status" value="1"/>
</dbReference>
<dbReference type="CDD" id="cd09124">
    <property type="entry name" value="PLDc_like_TrmB_middle"/>
    <property type="match status" value="1"/>
</dbReference>